<name>A0A918PZD6_9CAUL</name>
<dbReference type="RefSeq" id="WP_189485183.1">
    <property type="nucleotide sequence ID" value="NZ_BMZB01000001.1"/>
</dbReference>
<comment type="caution">
    <text evidence="1">The sequence shown here is derived from an EMBL/GenBank/DDBJ whole genome shotgun (WGS) entry which is preliminary data.</text>
</comment>
<evidence type="ECO:0000313" key="1">
    <source>
        <dbReference type="EMBL" id="GGZ26058.1"/>
    </source>
</evidence>
<protein>
    <recommendedName>
        <fullName evidence="3">Hpr(Ser) kinase/phosphatase</fullName>
    </recommendedName>
</protein>
<reference evidence="1" key="2">
    <citation type="submission" date="2020-09" db="EMBL/GenBank/DDBJ databases">
        <authorList>
            <person name="Sun Q."/>
            <person name="Kim S."/>
        </authorList>
    </citation>
    <scope>NUCLEOTIDE SEQUENCE</scope>
    <source>
        <strain evidence="1">KCTC 32296</strain>
    </source>
</reference>
<proteinExistence type="predicted"/>
<organism evidence="1 2">
    <name type="scientific">Asticcacaulis endophyticus</name>
    <dbReference type="NCBI Taxonomy" id="1395890"/>
    <lineage>
        <taxon>Bacteria</taxon>
        <taxon>Pseudomonadati</taxon>
        <taxon>Pseudomonadota</taxon>
        <taxon>Alphaproteobacteria</taxon>
        <taxon>Caulobacterales</taxon>
        <taxon>Caulobacteraceae</taxon>
        <taxon>Asticcacaulis</taxon>
    </lineage>
</organism>
<accession>A0A918PZD6</accession>
<dbReference type="Proteomes" id="UP000662572">
    <property type="component" value="Unassembled WGS sequence"/>
</dbReference>
<evidence type="ECO:0000313" key="2">
    <source>
        <dbReference type="Proteomes" id="UP000662572"/>
    </source>
</evidence>
<keyword evidence="2" id="KW-1185">Reference proteome</keyword>
<dbReference type="EMBL" id="BMZB01000001">
    <property type="protein sequence ID" value="GGZ26058.1"/>
    <property type="molecule type" value="Genomic_DNA"/>
</dbReference>
<reference evidence="1" key="1">
    <citation type="journal article" date="2014" name="Int. J. Syst. Evol. Microbiol.">
        <title>Complete genome sequence of Corynebacterium casei LMG S-19264T (=DSM 44701T), isolated from a smear-ripened cheese.</title>
        <authorList>
            <consortium name="US DOE Joint Genome Institute (JGI-PGF)"/>
            <person name="Walter F."/>
            <person name="Albersmeier A."/>
            <person name="Kalinowski J."/>
            <person name="Ruckert C."/>
        </authorList>
    </citation>
    <scope>NUCLEOTIDE SEQUENCE</scope>
    <source>
        <strain evidence="1">KCTC 32296</strain>
    </source>
</reference>
<dbReference type="Gene3D" id="3.40.50.300">
    <property type="entry name" value="P-loop containing nucleotide triphosphate hydrolases"/>
    <property type="match status" value="1"/>
</dbReference>
<sequence>MTKPLFRHTAYGLTIHSEIELPELLPSDNDAADLVIRCASIGRDLPVGAPGTFFEFSRDLQMLDWAAVGKFEIRGSSEIVVDARADVPEKIVRLPLLGPVMAMLLHVRSLMVLHASAVLINGKGAGFLGDKRAGKSTTAGALVGKGYPLLTDDVLAFDFKPEVRILPGFPQMKLTDESAASVAIEHARPLEMIDVPGFDKRQHSVSAHFSNDYAVPGRLYVLERGPQAQVIDLSPVEAFRALMRFSYLIRFGKEALSAGSAPGFMQQCAYLAELGVVRRLVVPDSLERLGEAVAIIEHDLG</sequence>
<dbReference type="AlphaFoldDB" id="A0A918PZD6"/>
<gene>
    <name evidence="1" type="ORF">GCM10011273_09390</name>
</gene>
<dbReference type="SUPFAM" id="SSF53795">
    <property type="entry name" value="PEP carboxykinase-like"/>
    <property type="match status" value="1"/>
</dbReference>
<dbReference type="InterPro" id="IPR027417">
    <property type="entry name" value="P-loop_NTPase"/>
</dbReference>
<evidence type="ECO:0008006" key="3">
    <source>
        <dbReference type="Google" id="ProtNLM"/>
    </source>
</evidence>